<dbReference type="GO" id="GO:0016740">
    <property type="term" value="F:transferase activity"/>
    <property type="evidence" value="ECO:0007669"/>
    <property type="project" value="UniProtKB-KW"/>
</dbReference>
<dbReference type="InterPro" id="IPR041726">
    <property type="entry name" value="ACAD10_11_N"/>
</dbReference>
<sequence>MGNRQTCRRPAGTHHEGGRVTTSPQGLDLYALQTYLSSHVREVTGPIEADLMHGGRSNLTYRITDGTHAWVLRRPPLGGLTPSAHDMGREFRIVDALQDTGVPLARTVALCEDPNIIGAPFSLVSHVDGTVLRTREDLDDLATTDVEECAFALVDVLATLHSIPYQEVGLDGFGRPQGYLGRQVRRWRDQWQRVATRELPDIERLQARLETHVPDESDASIVHGDARIDNAILDPAELGTVRALVDWEMATLGDPLADLGLHLVYRDPAFAPVLGGSAASTDERMPSRDALAERYARARGRDLSQLDFYLALGYFKIAVIAEGIHARHAAGLTVGHGFETVGRAVPQLAAAGLRTLTERSTL</sequence>
<dbReference type="InterPro" id="IPR052898">
    <property type="entry name" value="ACAD10-like"/>
</dbReference>
<dbReference type="EMBL" id="CP056041">
    <property type="protein sequence ID" value="QKZ16031.1"/>
    <property type="molecule type" value="Genomic_DNA"/>
</dbReference>
<keyword evidence="3" id="KW-0808">Transferase</keyword>
<reference evidence="3 4" key="1">
    <citation type="submission" date="2020-06" db="EMBL/GenBank/DDBJ databases">
        <title>Genome mining for natural products.</title>
        <authorList>
            <person name="Zhang B."/>
            <person name="Shi J."/>
            <person name="Ge H."/>
        </authorList>
    </citation>
    <scope>NUCLEOTIDE SEQUENCE [LARGE SCALE GENOMIC DNA]</scope>
    <source>
        <strain evidence="3 4">NA02069</strain>
    </source>
</reference>
<dbReference type="PANTHER" id="PTHR47829:SF1">
    <property type="entry name" value="HAD FAMILY PHOSPHATASE"/>
    <property type="match status" value="1"/>
</dbReference>
<accession>A0A7I0NSI8</accession>
<dbReference type="AlphaFoldDB" id="A0A7I0NSI8"/>
<protein>
    <submittedName>
        <fullName evidence="3">Phosphotransferase family protein</fullName>
    </submittedName>
</protein>
<evidence type="ECO:0000313" key="3">
    <source>
        <dbReference type="EMBL" id="QKZ16031.1"/>
    </source>
</evidence>
<dbReference type="CDD" id="cd05154">
    <property type="entry name" value="ACAD10_11_N-like"/>
    <property type="match status" value="1"/>
</dbReference>
<feature type="region of interest" description="Disordered" evidence="1">
    <location>
        <begin position="1"/>
        <end position="22"/>
    </location>
</feature>
<evidence type="ECO:0000256" key="1">
    <source>
        <dbReference type="SAM" id="MobiDB-lite"/>
    </source>
</evidence>
<name>A0A7I0NSI8_STRCX</name>
<dbReference type="InterPro" id="IPR002575">
    <property type="entry name" value="Aminoglycoside_PTrfase"/>
</dbReference>
<gene>
    <name evidence="3" type="ORF">HUT05_00680</name>
</gene>
<organism evidence="3 4">
    <name type="scientific">Streptomyces chartreusis</name>
    <dbReference type="NCBI Taxonomy" id="1969"/>
    <lineage>
        <taxon>Bacteria</taxon>
        <taxon>Bacillati</taxon>
        <taxon>Actinomycetota</taxon>
        <taxon>Actinomycetes</taxon>
        <taxon>Kitasatosporales</taxon>
        <taxon>Streptomycetaceae</taxon>
        <taxon>Streptomyces</taxon>
    </lineage>
</organism>
<proteinExistence type="predicted"/>
<keyword evidence="4" id="KW-1185">Reference proteome</keyword>
<dbReference type="Gene3D" id="3.30.200.20">
    <property type="entry name" value="Phosphorylase Kinase, domain 1"/>
    <property type="match status" value="1"/>
</dbReference>
<dbReference type="PANTHER" id="PTHR47829">
    <property type="entry name" value="HYDROLASE, PUTATIVE (AFU_ORTHOLOGUE AFUA_1G12880)-RELATED"/>
    <property type="match status" value="1"/>
</dbReference>
<evidence type="ECO:0000259" key="2">
    <source>
        <dbReference type="Pfam" id="PF01636"/>
    </source>
</evidence>
<dbReference type="Proteomes" id="UP000509418">
    <property type="component" value="Chromosome"/>
</dbReference>
<dbReference type="Pfam" id="PF01636">
    <property type="entry name" value="APH"/>
    <property type="match status" value="1"/>
</dbReference>
<dbReference type="InterPro" id="IPR011009">
    <property type="entry name" value="Kinase-like_dom_sf"/>
</dbReference>
<dbReference type="Gene3D" id="3.90.1200.10">
    <property type="match status" value="1"/>
</dbReference>
<feature type="domain" description="Aminoglycoside phosphotransferase" evidence="2">
    <location>
        <begin position="53"/>
        <end position="306"/>
    </location>
</feature>
<evidence type="ECO:0000313" key="4">
    <source>
        <dbReference type="Proteomes" id="UP000509418"/>
    </source>
</evidence>
<dbReference type="SUPFAM" id="SSF56112">
    <property type="entry name" value="Protein kinase-like (PK-like)"/>
    <property type="match status" value="1"/>
</dbReference>